<evidence type="ECO:0000313" key="1">
    <source>
        <dbReference type="Ensembl" id="ENSXETP00000069880"/>
    </source>
</evidence>
<dbReference type="Bgee" id="ENSXETG00000039844">
    <property type="expression patterns" value="Expressed in skeletal muscle tissue and 16 other cell types or tissues"/>
</dbReference>
<dbReference type="PANTHER" id="PTHR28630:SF3">
    <property type="entry name" value="PEROXIREDOXIN-LIKE 2C"/>
    <property type="match status" value="1"/>
</dbReference>
<sequence length="228" mass="25281">MTSRTACSLCCVICTDEKGNTEEEFAALFHPDLELAADCLLRDPHGNSHRFGDLYRDQKTIVVLVRNFLCYTCKEYVEDLAKIPSSALEDANVRLIVIGQSSYIHIKHFCSLTSYPYDMYVDTDREIYCKLGMMKGETSTSSGKSTHVKSNIISGSIKSVWRAMTSPAFDFQGDPAQQGGSLVVGPGNRVHFLHRDMNRLDQAPIGSLLQHAGVQGVHFGDRSVIIDV</sequence>
<accession>A0A6I8QJT1</accession>
<dbReference type="InterPro" id="IPR032801">
    <property type="entry name" value="PXL2A/B/C"/>
</dbReference>
<dbReference type="InParanoid" id="A0A6I8QJT1"/>
<dbReference type="FunCoup" id="A0A6I8QJT1">
    <property type="interactions" value="30"/>
</dbReference>
<gene>
    <name evidence="1" type="primary">prxl2c</name>
</gene>
<dbReference type="FunFam" id="3.40.30.10:FF:000636">
    <property type="entry name" value="Peroxiredoxin-like 2C"/>
    <property type="match status" value="1"/>
</dbReference>
<organism evidence="1">
    <name type="scientific">Xenopus tropicalis</name>
    <name type="common">Western clawed frog</name>
    <name type="synonym">Silurana tropicalis</name>
    <dbReference type="NCBI Taxonomy" id="8364"/>
    <lineage>
        <taxon>Eukaryota</taxon>
        <taxon>Metazoa</taxon>
        <taxon>Chordata</taxon>
        <taxon>Craniata</taxon>
        <taxon>Vertebrata</taxon>
        <taxon>Euteleostomi</taxon>
        <taxon>Amphibia</taxon>
        <taxon>Batrachia</taxon>
        <taxon>Anura</taxon>
        <taxon>Pipoidea</taxon>
        <taxon>Pipidae</taxon>
        <taxon>Xenopodinae</taxon>
        <taxon>Xenopus</taxon>
        <taxon>Silurana</taxon>
    </lineage>
</organism>
<dbReference type="Pfam" id="PF13911">
    <property type="entry name" value="AhpC-TSA_2"/>
    <property type="match status" value="1"/>
</dbReference>
<name>A0A6I8QJT1_XENTR</name>
<dbReference type="Gene3D" id="3.40.30.10">
    <property type="entry name" value="Glutaredoxin"/>
    <property type="match status" value="1"/>
</dbReference>
<reference evidence="1" key="1">
    <citation type="journal article" date="2010" name="Science">
        <title>The genome of the Western clawed frog Xenopus tropicalis.</title>
        <authorList>
            <person name="Hellsten U."/>
            <person name="Harland R.M."/>
            <person name="Gilchrist M.J."/>
            <person name="Hendrix D."/>
            <person name="Jurka J."/>
            <person name="Kapitonov V."/>
            <person name="Ovcharenko I."/>
            <person name="Putnam N.H."/>
            <person name="Shu S."/>
            <person name="Taher L."/>
            <person name="Blitz I.L."/>
            <person name="Blumberg B."/>
            <person name="Dichmann D.S."/>
            <person name="Dubchak I."/>
            <person name="Amaya E."/>
            <person name="Detter J.C."/>
            <person name="Fletcher R."/>
            <person name="Gerhard D.S."/>
            <person name="Goodstein D."/>
            <person name="Graves T."/>
            <person name="Grigoriev I.V."/>
            <person name="Grimwood J."/>
            <person name="Kawashima T."/>
            <person name="Lindquist E."/>
            <person name="Lucas S.M."/>
            <person name="Mead P.E."/>
            <person name="Mitros T."/>
            <person name="Ogino H."/>
            <person name="Ohta Y."/>
            <person name="Poliakov A.V."/>
            <person name="Pollet N."/>
            <person name="Robert J."/>
            <person name="Salamov A."/>
            <person name="Sater A.K."/>
            <person name="Schmutz J."/>
            <person name="Terry A."/>
            <person name="Vize P.D."/>
            <person name="Warren W.C."/>
            <person name="Wells D."/>
            <person name="Wills A."/>
            <person name="Wilson R.K."/>
            <person name="Zimmerman L.B."/>
            <person name="Zorn A.M."/>
            <person name="Grainger R."/>
            <person name="Grammer T."/>
            <person name="Khokha M.K."/>
            <person name="Richardson P.M."/>
            <person name="Rokhsar D.S."/>
        </authorList>
    </citation>
    <scope>NUCLEOTIDE SEQUENCE [LARGE SCALE GENOMIC DNA]</scope>
    <source>
        <strain evidence="1">Nigerian</strain>
    </source>
</reference>
<dbReference type="Ensembl" id="ENSXETT00000073296">
    <property type="protein sequence ID" value="ENSXETP00000069880"/>
    <property type="gene ID" value="ENSXETG00000039844"/>
</dbReference>
<dbReference type="SUPFAM" id="SSF52833">
    <property type="entry name" value="Thioredoxin-like"/>
    <property type="match status" value="1"/>
</dbReference>
<dbReference type="InterPro" id="IPR036249">
    <property type="entry name" value="Thioredoxin-like_sf"/>
</dbReference>
<dbReference type="AlphaFoldDB" id="A0A6I8QJT1"/>
<dbReference type="GeneTree" id="ENSGT00510000048363"/>
<proteinExistence type="predicted"/>
<protein>
    <submittedName>
        <fullName evidence="1">Peroxiredoxin like 2C</fullName>
    </submittedName>
</protein>
<dbReference type="PANTHER" id="PTHR28630">
    <property type="match status" value="1"/>
</dbReference>
<dbReference type="CDD" id="cd02970">
    <property type="entry name" value="PRX_like2"/>
    <property type="match status" value="1"/>
</dbReference>
<reference evidence="1" key="2">
    <citation type="submission" date="2020-05" db="UniProtKB">
        <authorList>
            <consortium name="Ensembl"/>
        </authorList>
    </citation>
    <scope>IDENTIFICATION</scope>
</reference>